<dbReference type="EMBL" id="WNWR01000373">
    <property type="protein sequence ID" value="KAE9981017.1"/>
    <property type="molecule type" value="Genomic_DNA"/>
</dbReference>
<gene>
    <name evidence="16" type="ORF">BLS_010065</name>
    <name evidence="17" type="ORF">EG327_006375</name>
</gene>
<evidence type="ECO:0000256" key="8">
    <source>
        <dbReference type="ARBA" id="ARBA00023239"/>
    </source>
</evidence>
<dbReference type="Pfam" id="PF14683">
    <property type="entry name" value="CBM-like"/>
    <property type="match status" value="1"/>
</dbReference>
<dbReference type="Pfam" id="PF09284">
    <property type="entry name" value="RhgB_N"/>
    <property type="match status" value="1"/>
</dbReference>
<dbReference type="AlphaFoldDB" id="A0A8H3U3U9"/>
<dbReference type="InterPro" id="IPR014718">
    <property type="entry name" value="GH-type_carb-bd"/>
</dbReference>
<evidence type="ECO:0000259" key="14">
    <source>
        <dbReference type="Pfam" id="PF14683"/>
    </source>
</evidence>
<feature type="domain" description="Rhamnogalacturonan lyase" evidence="15">
    <location>
        <begin position="278"/>
        <end position="351"/>
    </location>
</feature>
<comment type="subcellular location">
    <subcellularLocation>
        <location evidence="2">Secreted</location>
    </subcellularLocation>
</comment>
<keyword evidence="8" id="KW-0456">Lyase</keyword>
<dbReference type="InterPro" id="IPR011013">
    <property type="entry name" value="Gal_mutarotase_sf_dom"/>
</dbReference>
<dbReference type="CDD" id="cd10316">
    <property type="entry name" value="RGL4_M"/>
    <property type="match status" value="1"/>
</dbReference>
<keyword evidence="7" id="KW-1015">Disulfide bond</keyword>
<accession>A0A8H3U3U9</accession>
<dbReference type="GO" id="GO:0005576">
    <property type="term" value="C:extracellular region"/>
    <property type="evidence" value="ECO:0007669"/>
    <property type="project" value="UniProtKB-SubCell"/>
</dbReference>
<dbReference type="Gene3D" id="2.70.98.10">
    <property type="match status" value="1"/>
</dbReference>
<name>A0A8H3U3U9_VENIN</name>
<evidence type="ECO:0000259" key="13">
    <source>
        <dbReference type="Pfam" id="PF09284"/>
    </source>
</evidence>
<feature type="signal peptide" evidence="12">
    <location>
        <begin position="1"/>
        <end position="19"/>
    </location>
</feature>
<evidence type="ECO:0000256" key="3">
    <source>
        <dbReference type="ARBA" id="ARBA00010418"/>
    </source>
</evidence>
<reference evidence="16 18" key="1">
    <citation type="submission" date="2019-11" db="EMBL/GenBank/DDBJ databases">
        <title>Venturia inaequalis Genome Resource.</title>
        <authorList>
            <person name="Lichtner F.J."/>
        </authorList>
    </citation>
    <scope>NUCLEOTIDE SEQUENCE [LARGE SCALE GENOMIC DNA]</scope>
    <source>
        <strain evidence="16">Bline_iso_100314</strain>
        <strain evidence="17 19">DMI_063113</strain>
    </source>
</reference>
<feature type="domain" description="Rhamnogalacturonase B N-terminal" evidence="13">
    <location>
        <begin position="21"/>
        <end position="272"/>
    </location>
</feature>
<keyword evidence="6 12" id="KW-0732">Signal</keyword>
<evidence type="ECO:0000256" key="9">
    <source>
        <dbReference type="ARBA" id="ARBA00023277"/>
    </source>
</evidence>
<dbReference type="Proteomes" id="UP000433883">
    <property type="component" value="Unassembled WGS sequence"/>
</dbReference>
<protein>
    <recommendedName>
        <fullName evidence="4">rhamnogalacturonan endolyase</fullName>
        <ecNumber evidence="4">4.2.2.23</ecNumber>
    </recommendedName>
</protein>
<dbReference type="Gene3D" id="2.60.120.260">
    <property type="entry name" value="Galactose-binding domain-like"/>
    <property type="match status" value="1"/>
</dbReference>
<evidence type="ECO:0000313" key="16">
    <source>
        <dbReference type="EMBL" id="KAE9962750.1"/>
    </source>
</evidence>
<comment type="caution">
    <text evidence="16">The sequence shown here is derived from an EMBL/GenBank/DDBJ whole genome shotgun (WGS) entry which is preliminary data.</text>
</comment>
<evidence type="ECO:0000259" key="15">
    <source>
        <dbReference type="Pfam" id="PF14686"/>
    </source>
</evidence>
<evidence type="ECO:0000313" key="19">
    <source>
        <dbReference type="Proteomes" id="UP000490939"/>
    </source>
</evidence>
<proteinExistence type="inferred from homology"/>
<dbReference type="InterPro" id="IPR013784">
    <property type="entry name" value="Carb-bd-like_fold"/>
</dbReference>
<sequence>MTYALVFTLVSLFCRSVIAVFGVKQAAGSFLVDTGGGLTYEVNKNTGDITSLLYRGTQYQATSKGTQINSGLGASTVSTRNVDSNYVVTTIKSQKNPVTQYYVTKKGESRIYIATSITGVVEPGELRFIARLRKGPLPNGVKHPVADNAGGTAIEGKDVFKVGSQTRCKFFSSTRFIDDTVHTVHGPGAYISLIMPEGAYETASGGPFMRDINNQGTTDQQEFYYYMNSGHLRTEPWRMGLKGPYVLDFSQSAPAKTATVDTSFFSKLNIPGYVPASGRGHVVGTASGVPSQFQTVLHWHNEQNQYWVYADTDGSYTSPAMKPGTYKMVLYKQEFPVAKSTVSVSAGSDTTKNIASTERTTEPIWRVGEFDGQPFEFKNGDKFTIMHPTDPRMLKWGGSFTVGSSTPKDFPVAIFSKIGGNATVHFDLTAAQASQLMTLRVGTTLSFKGGRPVPRIRSWYSIPPVPKDLNSRGITRGGYRGYGEVYEFKIPTGTLKAGKNTLILAAGGRGDVDYLSANYIVDAVELVPTETVAPAESGVYLRIEGMEGGDE</sequence>
<feature type="chain" id="PRO_5044690490" description="rhamnogalacturonan endolyase" evidence="12">
    <location>
        <begin position="20"/>
        <end position="551"/>
    </location>
</feature>
<dbReference type="SUPFAM" id="SSF49452">
    <property type="entry name" value="Starch-binding domain-like"/>
    <property type="match status" value="1"/>
</dbReference>
<dbReference type="InterPro" id="IPR029413">
    <property type="entry name" value="RG-lyase_II"/>
</dbReference>
<evidence type="ECO:0000256" key="4">
    <source>
        <dbReference type="ARBA" id="ARBA00012437"/>
    </source>
</evidence>
<evidence type="ECO:0000256" key="10">
    <source>
        <dbReference type="ARBA" id="ARBA00023316"/>
    </source>
</evidence>
<dbReference type="Gene3D" id="2.60.40.1120">
    <property type="entry name" value="Carboxypeptidase-like, regulatory domain"/>
    <property type="match status" value="1"/>
</dbReference>
<organism evidence="16 18">
    <name type="scientific">Venturia inaequalis</name>
    <name type="common">Apple scab fungus</name>
    <dbReference type="NCBI Taxonomy" id="5025"/>
    <lineage>
        <taxon>Eukaryota</taxon>
        <taxon>Fungi</taxon>
        <taxon>Dikarya</taxon>
        <taxon>Ascomycota</taxon>
        <taxon>Pezizomycotina</taxon>
        <taxon>Dothideomycetes</taxon>
        <taxon>Pleosporomycetidae</taxon>
        <taxon>Venturiales</taxon>
        <taxon>Venturiaceae</taxon>
        <taxon>Venturia</taxon>
    </lineage>
</organism>
<keyword evidence="5" id="KW-0964">Secreted</keyword>
<evidence type="ECO:0000256" key="6">
    <source>
        <dbReference type="ARBA" id="ARBA00022729"/>
    </source>
</evidence>
<dbReference type="InterPro" id="IPR016590">
    <property type="entry name" value="Rhamnogalacturonase_B"/>
</dbReference>
<keyword evidence="10" id="KW-0961">Cell wall biogenesis/degradation</keyword>
<dbReference type="InterPro" id="IPR008979">
    <property type="entry name" value="Galactose-bd-like_sf"/>
</dbReference>
<evidence type="ECO:0000256" key="7">
    <source>
        <dbReference type="ARBA" id="ARBA00023157"/>
    </source>
</evidence>
<keyword evidence="11" id="KW-0624">Polysaccharide degradation</keyword>
<evidence type="ECO:0000256" key="5">
    <source>
        <dbReference type="ARBA" id="ARBA00022525"/>
    </source>
</evidence>
<dbReference type="SUPFAM" id="SSF49785">
    <property type="entry name" value="Galactose-binding domain-like"/>
    <property type="match status" value="1"/>
</dbReference>
<dbReference type="InterPro" id="IPR015364">
    <property type="entry name" value="RhgB_N"/>
</dbReference>
<dbReference type="SUPFAM" id="SSF74650">
    <property type="entry name" value="Galactose mutarotase-like"/>
    <property type="match status" value="1"/>
</dbReference>
<dbReference type="Pfam" id="PF14686">
    <property type="entry name" value="fn3_3"/>
    <property type="match status" value="1"/>
</dbReference>
<evidence type="ECO:0000256" key="11">
    <source>
        <dbReference type="ARBA" id="ARBA00023326"/>
    </source>
</evidence>
<dbReference type="EC" id="4.2.2.23" evidence="4"/>
<comment type="catalytic activity">
    <reaction evidence="1">
        <text>Endotype eliminative cleavage of L-alpha-rhamnopyranosyl-(1-&gt;4)-alpha-D-galactopyranosyluronic acid bonds of rhamnogalacturonan I domains in ramified hairy regions of pectin leaving L-rhamnopyranose at the reducing end and 4-deoxy-4,5-unsaturated D-galactopyranosyluronic acid at the non-reducing end.</text>
        <dbReference type="EC" id="4.2.2.23"/>
    </reaction>
</comment>
<dbReference type="GO" id="GO:0030246">
    <property type="term" value="F:carbohydrate binding"/>
    <property type="evidence" value="ECO:0007669"/>
    <property type="project" value="InterPro"/>
</dbReference>
<dbReference type="GO" id="GO:0045490">
    <property type="term" value="P:pectin catabolic process"/>
    <property type="evidence" value="ECO:0007669"/>
    <property type="project" value="TreeGrafter"/>
</dbReference>
<feature type="domain" description="Rhamnogalacturonan lyase" evidence="14">
    <location>
        <begin position="364"/>
        <end position="526"/>
    </location>
</feature>
<dbReference type="PANTHER" id="PTHR36574:SF1">
    <property type="entry name" value="RHAMNOGALACTURONATE LYASE-RELATED"/>
    <property type="match status" value="1"/>
</dbReference>
<comment type="similarity">
    <text evidence="3">Belongs to the polysaccharide lyase 4 family.</text>
</comment>
<dbReference type="InterPro" id="IPR029411">
    <property type="entry name" value="RG-lyase_III"/>
</dbReference>
<dbReference type="EMBL" id="WNWQ01000974">
    <property type="protein sequence ID" value="KAE9962750.1"/>
    <property type="molecule type" value="Genomic_DNA"/>
</dbReference>
<evidence type="ECO:0000313" key="18">
    <source>
        <dbReference type="Proteomes" id="UP000433883"/>
    </source>
</evidence>
<evidence type="ECO:0000256" key="1">
    <source>
        <dbReference type="ARBA" id="ARBA00001324"/>
    </source>
</evidence>
<keyword evidence="9" id="KW-0119">Carbohydrate metabolism</keyword>
<evidence type="ECO:0000256" key="12">
    <source>
        <dbReference type="SAM" id="SignalP"/>
    </source>
</evidence>
<dbReference type="GO" id="GO:0102210">
    <property type="term" value="F:rhamnogalacturonan endolyase activity"/>
    <property type="evidence" value="ECO:0007669"/>
    <property type="project" value="UniProtKB-EC"/>
</dbReference>
<dbReference type="PANTHER" id="PTHR36574">
    <property type="entry name" value="RHAMNOGALACTURONATE LYASE-RELATED"/>
    <property type="match status" value="1"/>
</dbReference>
<evidence type="ECO:0000313" key="17">
    <source>
        <dbReference type="EMBL" id="KAE9981017.1"/>
    </source>
</evidence>
<evidence type="ECO:0000256" key="2">
    <source>
        <dbReference type="ARBA" id="ARBA00004613"/>
    </source>
</evidence>
<dbReference type="CDD" id="cd10317">
    <property type="entry name" value="RGL4_C"/>
    <property type="match status" value="1"/>
</dbReference>
<dbReference type="Proteomes" id="UP000490939">
    <property type="component" value="Unassembled WGS sequence"/>
</dbReference>
<keyword evidence="19" id="KW-1185">Reference proteome</keyword>
<dbReference type="GO" id="GO:0071555">
    <property type="term" value="P:cell wall organization"/>
    <property type="evidence" value="ECO:0007669"/>
    <property type="project" value="UniProtKB-KW"/>
</dbReference>